<evidence type="ECO:0000313" key="4">
    <source>
        <dbReference type="EMBL" id="SDU49067.1"/>
    </source>
</evidence>
<dbReference type="PANTHER" id="PTHR35561:SF1">
    <property type="entry name" value="RNA 2',3'-CYCLIC PHOSPHODIESTERASE"/>
    <property type="match status" value="1"/>
</dbReference>
<dbReference type="GO" id="GO:0004113">
    <property type="term" value="F:2',3'-cyclic-nucleotide 3'-phosphodiesterase activity"/>
    <property type="evidence" value="ECO:0007669"/>
    <property type="project" value="InterPro"/>
</dbReference>
<protein>
    <recommendedName>
        <fullName evidence="2">RNA 2',3'-cyclic phosphodiesterase</fullName>
        <shortName evidence="2">RNA 2',3'-CPDase</shortName>
        <ecNumber evidence="2">3.1.4.58</ecNumber>
    </recommendedName>
</protein>
<feature type="short sequence motif" description="HXTX 1" evidence="2">
    <location>
        <begin position="47"/>
        <end position="50"/>
    </location>
</feature>
<dbReference type="NCBIfam" id="TIGR02258">
    <property type="entry name" value="2_5_ligase"/>
    <property type="match status" value="1"/>
</dbReference>
<dbReference type="EC" id="3.1.4.58" evidence="2"/>
<dbReference type="Pfam" id="PF02834">
    <property type="entry name" value="LigT_PEase"/>
    <property type="match status" value="2"/>
</dbReference>
<dbReference type="InterPro" id="IPR004175">
    <property type="entry name" value="RNA_CPDase"/>
</dbReference>
<dbReference type="AlphaFoldDB" id="A0A1H2IXZ8"/>
<feature type="active site" description="Proton acceptor" evidence="2">
    <location>
        <position position="135"/>
    </location>
</feature>
<evidence type="ECO:0000313" key="5">
    <source>
        <dbReference type="Proteomes" id="UP000199608"/>
    </source>
</evidence>
<dbReference type="Proteomes" id="UP000199608">
    <property type="component" value="Unassembled WGS sequence"/>
</dbReference>
<dbReference type="GO" id="GO:0016874">
    <property type="term" value="F:ligase activity"/>
    <property type="evidence" value="ECO:0007669"/>
    <property type="project" value="UniProtKB-KW"/>
</dbReference>
<evidence type="ECO:0000259" key="3">
    <source>
        <dbReference type="Pfam" id="PF02834"/>
    </source>
</evidence>
<evidence type="ECO:0000256" key="1">
    <source>
        <dbReference type="ARBA" id="ARBA00022801"/>
    </source>
</evidence>
<sequence>MNSDNRHIRAFIAISLPDEIKGFLHDIQKQLRKSGIKASWPKPAAMHLTLKFIGAFPVSKIDTLKTIMIREAGRIPVHTLFAAGIGVFPSVKNTRVIWSGTRGQTDILENLANQLENSLFKEMRIKKNNQRFAPHLTLARIKQPVFPKKMVRLIEDFKDVQSDEFRVSKVKLFQSELTACGAVHQLVFSAPLKN</sequence>
<dbReference type="InterPro" id="IPR009097">
    <property type="entry name" value="Cyclic_Pdiesterase"/>
</dbReference>
<name>A0A1H2IXZ8_9BACT</name>
<dbReference type="RefSeq" id="WP_014959680.1">
    <property type="nucleotide sequence ID" value="NZ_FNLL01000010.1"/>
</dbReference>
<evidence type="ECO:0000256" key="2">
    <source>
        <dbReference type="HAMAP-Rule" id="MF_01940"/>
    </source>
</evidence>
<dbReference type="Gene3D" id="3.90.1140.10">
    <property type="entry name" value="Cyclic phosphodiesterase"/>
    <property type="match status" value="1"/>
</dbReference>
<comment type="catalytic activity">
    <reaction evidence="2">
        <text>a 3'-end 2',3'-cyclophospho-ribonucleotide-RNA + H2O = a 3'-end 2'-phospho-ribonucleotide-RNA + H(+)</text>
        <dbReference type="Rhea" id="RHEA:11828"/>
        <dbReference type="Rhea" id="RHEA-COMP:10464"/>
        <dbReference type="Rhea" id="RHEA-COMP:17353"/>
        <dbReference type="ChEBI" id="CHEBI:15377"/>
        <dbReference type="ChEBI" id="CHEBI:15378"/>
        <dbReference type="ChEBI" id="CHEBI:83064"/>
        <dbReference type="ChEBI" id="CHEBI:173113"/>
        <dbReference type="EC" id="3.1.4.58"/>
    </reaction>
</comment>
<dbReference type="InterPro" id="IPR014051">
    <property type="entry name" value="Phosphoesterase_HXTX"/>
</dbReference>
<feature type="short sequence motif" description="HXTX 2" evidence="2">
    <location>
        <begin position="135"/>
        <end position="138"/>
    </location>
</feature>
<comment type="similarity">
    <text evidence="2">Belongs to the 2H phosphoesterase superfamily. ThpR family.</text>
</comment>
<keyword evidence="1 2" id="KW-0378">Hydrolase</keyword>
<dbReference type="PANTHER" id="PTHR35561">
    <property type="entry name" value="RNA 2',3'-CYCLIC PHOSPHODIESTERASE"/>
    <property type="match status" value="1"/>
</dbReference>
<feature type="active site" description="Proton donor" evidence="2">
    <location>
        <position position="47"/>
    </location>
</feature>
<organism evidence="4 5">
    <name type="scientific">Desulfobacula phenolica</name>
    <dbReference type="NCBI Taxonomy" id="90732"/>
    <lineage>
        <taxon>Bacteria</taxon>
        <taxon>Pseudomonadati</taxon>
        <taxon>Thermodesulfobacteriota</taxon>
        <taxon>Desulfobacteria</taxon>
        <taxon>Desulfobacterales</taxon>
        <taxon>Desulfobacteraceae</taxon>
        <taxon>Desulfobacula</taxon>
    </lineage>
</organism>
<gene>
    <name evidence="4" type="ORF">SAMN04487931_1104</name>
</gene>
<keyword evidence="4" id="KW-0436">Ligase</keyword>
<dbReference type="SUPFAM" id="SSF55144">
    <property type="entry name" value="LigT-like"/>
    <property type="match status" value="1"/>
</dbReference>
<dbReference type="EMBL" id="FNLL01000010">
    <property type="protein sequence ID" value="SDU49067.1"/>
    <property type="molecule type" value="Genomic_DNA"/>
</dbReference>
<accession>A0A1H2IXZ8</accession>
<dbReference type="HAMAP" id="MF_01940">
    <property type="entry name" value="RNA_CPDase"/>
    <property type="match status" value="1"/>
</dbReference>
<feature type="domain" description="Phosphoesterase HXTX" evidence="3">
    <location>
        <begin position="14"/>
        <end position="98"/>
    </location>
</feature>
<dbReference type="GO" id="GO:0008664">
    <property type="term" value="F:RNA 2',3'-cyclic 3'-phosphodiesterase activity"/>
    <property type="evidence" value="ECO:0007669"/>
    <property type="project" value="UniProtKB-EC"/>
</dbReference>
<proteinExistence type="inferred from homology"/>
<reference evidence="5" key="1">
    <citation type="submission" date="2016-10" db="EMBL/GenBank/DDBJ databases">
        <authorList>
            <person name="Varghese N."/>
            <person name="Submissions S."/>
        </authorList>
    </citation>
    <scope>NUCLEOTIDE SEQUENCE [LARGE SCALE GENOMIC DNA]</scope>
    <source>
        <strain evidence="5">DSM 3384</strain>
    </source>
</reference>
<keyword evidence="5" id="KW-1185">Reference proteome</keyword>
<comment type="function">
    <text evidence="2">Hydrolyzes RNA 2',3'-cyclic phosphodiester to an RNA 2'-phosphomonoester.</text>
</comment>
<feature type="domain" description="Phosphoesterase HXTX" evidence="3">
    <location>
        <begin position="107"/>
        <end position="177"/>
    </location>
</feature>